<evidence type="ECO:0000313" key="8">
    <source>
        <dbReference type="Proteomes" id="UP000001357"/>
    </source>
</evidence>
<name>A9VCL2_MONBE</name>
<evidence type="ECO:0000259" key="6">
    <source>
        <dbReference type="PROSITE" id="PS50290"/>
    </source>
</evidence>
<organism evidence="7 8">
    <name type="scientific">Monosiga brevicollis</name>
    <name type="common">Choanoflagellate</name>
    <dbReference type="NCBI Taxonomy" id="81824"/>
    <lineage>
        <taxon>Eukaryota</taxon>
        <taxon>Choanoflagellata</taxon>
        <taxon>Craspedida</taxon>
        <taxon>Salpingoecidae</taxon>
        <taxon>Monosiga</taxon>
    </lineage>
</organism>
<gene>
    <name evidence="7" type="ORF">MONBRDRAFT_34568</name>
</gene>
<dbReference type="Pfam" id="PF00454">
    <property type="entry name" value="PI3_PI4_kinase"/>
    <property type="match status" value="1"/>
</dbReference>
<feature type="region of interest" description="Disordered" evidence="5">
    <location>
        <begin position="1"/>
        <end position="46"/>
    </location>
</feature>
<accession>A9VCL2</accession>
<dbReference type="GeneID" id="5895775"/>
<dbReference type="FunFam" id="1.10.1070.11:FF:000016">
    <property type="entry name" value="PIK1p Phosphatidylinositol 4-kinase"/>
    <property type="match status" value="1"/>
</dbReference>
<keyword evidence="3" id="KW-0808">Transferase</keyword>
<dbReference type="PANTHER" id="PTHR10048:SF22">
    <property type="entry name" value="PHOSPHATIDYLINOSITOL 4-KINASE BETA"/>
    <property type="match status" value="1"/>
</dbReference>
<keyword evidence="8" id="KW-1185">Reference proteome</keyword>
<dbReference type="Proteomes" id="UP000001357">
    <property type="component" value="Unassembled WGS sequence"/>
</dbReference>
<feature type="domain" description="PI3K/PI4K catalytic" evidence="6">
    <location>
        <begin position="528"/>
        <end position="807"/>
    </location>
</feature>
<evidence type="ECO:0000256" key="5">
    <source>
        <dbReference type="SAM" id="MobiDB-lite"/>
    </source>
</evidence>
<feature type="region of interest" description="Disordered" evidence="5">
    <location>
        <begin position="208"/>
        <end position="275"/>
    </location>
</feature>
<evidence type="ECO:0000256" key="1">
    <source>
        <dbReference type="ARBA" id="ARBA00001686"/>
    </source>
</evidence>
<dbReference type="InterPro" id="IPR049160">
    <property type="entry name" value="PI4KB-PIK1_PIK"/>
</dbReference>
<dbReference type="KEGG" id="mbr:MONBRDRAFT_34568"/>
<keyword evidence="4" id="KW-0418">Kinase</keyword>
<dbReference type="eggNOG" id="KOG0903">
    <property type="taxonomic scope" value="Eukaryota"/>
</dbReference>
<dbReference type="GO" id="GO:0046854">
    <property type="term" value="P:phosphatidylinositol phosphate biosynthetic process"/>
    <property type="evidence" value="ECO:0007669"/>
    <property type="project" value="InterPro"/>
</dbReference>
<dbReference type="PROSITE" id="PS50290">
    <property type="entry name" value="PI3_4_KINASE_3"/>
    <property type="match status" value="1"/>
</dbReference>
<feature type="compositionally biased region" description="Low complexity" evidence="5">
    <location>
        <begin position="258"/>
        <end position="272"/>
    </location>
</feature>
<evidence type="ECO:0000256" key="2">
    <source>
        <dbReference type="ARBA" id="ARBA00012169"/>
    </source>
</evidence>
<dbReference type="PANTHER" id="PTHR10048">
    <property type="entry name" value="PHOSPHATIDYLINOSITOL KINASE"/>
    <property type="match status" value="1"/>
</dbReference>
<reference evidence="7 8" key="1">
    <citation type="journal article" date="2008" name="Nature">
        <title>The genome of the choanoflagellate Monosiga brevicollis and the origin of metazoans.</title>
        <authorList>
            <consortium name="JGI Sequencing"/>
            <person name="King N."/>
            <person name="Westbrook M.J."/>
            <person name="Young S.L."/>
            <person name="Kuo A."/>
            <person name="Abedin M."/>
            <person name="Chapman J."/>
            <person name="Fairclough S."/>
            <person name="Hellsten U."/>
            <person name="Isogai Y."/>
            <person name="Letunic I."/>
            <person name="Marr M."/>
            <person name="Pincus D."/>
            <person name="Putnam N."/>
            <person name="Rokas A."/>
            <person name="Wright K.J."/>
            <person name="Zuzow R."/>
            <person name="Dirks W."/>
            <person name="Good M."/>
            <person name="Goodstein D."/>
            <person name="Lemons D."/>
            <person name="Li W."/>
            <person name="Lyons J.B."/>
            <person name="Morris A."/>
            <person name="Nichols S."/>
            <person name="Richter D.J."/>
            <person name="Salamov A."/>
            <person name="Bork P."/>
            <person name="Lim W.A."/>
            <person name="Manning G."/>
            <person name="Miller W.T."/>
            <person name="McGinnis W."/>
            <person name="Shapiro H."/>
            <person name="Tjian R."/>
            <person name="Grigoriev I.V."/>
            <person name="Rokhsar D."/>
        </authorList>
    </citation>
    <scope>NUCLEOTIDE SEQUENCE [LARGE SCALE GENOMIC DNA]</scope>
    <source>
        <strain evidence="8">MX1 / ATCC 50154</strain>
    </source>
</reference>
<protein>
    <recommendedName>
        <fullName evidence="2">1-phosphatidylinositol 4-kinase</fullName>
        <ecNumber evidence="2">2.7.1.67</ecNumber>
    </recommendedName>
</protein>
<dbReference type="Gene3D" id="1.10.1070.11">
    <property type="entry name" value="Phosphatidylinositol 3-/4-kinase, catalytic domain"/>
    <property type="match status" value="1"/>
</dbReference>
<dbReference type="STRING" id="81824.A9VCL2"/>
<dbReference type="FunCoup" id="A9VCL2">
    <property type="interactions" value="1554"/>
</dbReference>
<dbReference type="InterPro" id="IPR015433">
    <property type="entry name" value="PI3/4_kinase"/>
</dbReference>
<dbReference type="EMBL" id="CH991582">
    <property type="protein sequence ID" value="EDQ84703.1"/>
    <property type="molecule type" value="Genomic_DNA"/>
</dbReference>
<dbReference type="InterPro" id="IPR018936">
    <property type="entry name" value="PI3/4_kinase_CS"/>
</dbReference>
<dbReference type="CDD" id="cd05168">
    <property type="entry name" value="PI4Kc_III_beta"/>
    <property type="match status" value="1"/>
</dbReference>
<dbReference type="GO" id="GO:0004430">
    <property type="term" value="F:1-phosphatidylinositol 4-kinase activity"/>
    <property type="evidence" value="ECO:0007669"/>
    <property type="project" value="UniProtKB-EC"/>
</dbReference>
<comment type="catalytic activity">
    <reaction evidence="1">
        <text>a 1,2-diacyl-sn-glycero-3-phospho-(1D-myo-inositol) + ATP = a 1,2-diacyl-sn-glycero-3-phospho-(1D-myo-inositol 4-phosphate) + ADP + H(+)</text>
        <dbReference type="Rhea" id="RHEA:19877"/>
        <dbReference type="ChEBI" id="CHEBI:15378"/>
        <dbReference type="ChEBI" id="CHEBI:30616"/>
        <dbReference type="ChEBI" id="CHEBI:57880"/>
        <dbReference type="ChEBI" id="CHEBI:58178"/>
        <dbReference type="ChEBI" id="CHEBI:456216"/>
        <dbReference type="EC" id="2.7.1.67"/>
    </reaction>
</comment>
<dbReference type="PROSITE" id="PS00915">
    <property type="entry name" value="PI3_4_KINASE_1"/>
    <property type="match status" value="1"/>
</dbReference>
<evidence type="ECO:0000313" key="7">
    <source>
        <dbReference type="EMBL" id="EDQ84703.1"/>
    </source>
</evidence>
<dbReference type="InterPro" id="IPR000403">
    <property type="entry name" value="PI3/4_kinase_cat_dom"/>
</dbReference>
<dbReference type="InterPro" id="IPR011009">
    <property type="entry name" value="Kinase-like_dom_sf"/>
</dbReference>
<evidence type="ECO:0000256" key="4">
    <source>
        <dbReference type="ARBA" id="ARBA00022777"/>
    </source>
</evidence>
<dbReference type="SMART" id="SM00146">
    <property type="entry name" value="PI3Kc"/>
    <property type="match status" value="1"/>
</dbReference>
<dbReference type="InterPro" id="IPR057754">
    <property type="entry name" value="PI4-kinase_beta/PIK1_cat"/>
</dbReference>
<sequence length="822" mass="91159">MASDPTTPCADALADDASGAQPYPLFAPANAESSATPLEDPSASGHDIGPSLRRLIDSEVFTMVMALQYLCSEPKATLYIAQRLQRFPIAECEFFLPQIISVYMTDPEMYRGLKKGFLMPMCASHMHLAYMALVHLRIALVSSPISSPRHFAIAQLINDIKRVKLSVTAPSMSAAEAIHEVDEQGIHTARASGITEDAGLSLSALRLGTDSDDDLDEGTPPQVLPPHQPHAPPAPASNSTPGTPRKRGHQRSKSDVVSVRTPARPASAASVRRMADTAGVGRSLADAPNASSSKLSDWLIRTESSLEGQVHRFEWLHGSHSSLDSGHAFDPRGGSGTLRHANWDVEDALHAQEAFINTLIAIGDDLRRFPTKDARRVQLQALLRKLNLNLPARVYLPMFGLDPHPEDAAGIARHHFVARIPPEEALILNSKDKAPYMIQVEVLDCDDFLSSHVPSKLTPKNRLGHIRSYSEGGGLDDQLCPQSDSDSGSVGSVIDIRRRLSNAANTSDQVFASQSRDPSALRAKESWVEKEKRVRRLSPYGHLPTWHLMPVIVKTGDDLRQELLAMQLLRLFQDVFQRERLKLWLRPLNVMVLTDSAGLIEVIGSAVSLHQTKKRSGDSLLTYFHQQFGDGTSESFMNAQESFVESLAAYSLFTHFAQVKDRHNGNIMIDSAGRILHIDYGFFYSNSPGRNMGFETAPFKFLSDFVEVMGGLESDMFRYFSMLMFKGFLALRKHHHDLVTFMKVSAKGKQGWASHSVGFGVDSTLPCFYGGDEAHRAFEERFQWGLSDEALMDYVQQLIRLSLDNARTRMYDNFQYYTNGIM</sequence>
<dbReference type="SUPFAM" id="SSF56112">
    <property type="entry name" value="Protein kinase-like (PK-like)"/>
    <property type="match status" value="1"/>
</dbReference>
<dbReference type="InParanoid" id="A9VCL2"/>
<dbReference type="InterPro" id="IPR036940">
    <property type="entry name" value="PI3/4_kinase_cat_sf"/>
</dbReference>
<dbReference type="EC" id="2.7.1.67" evidence="2"/>
<dbReference type="Pfam" id="PF21245">
    <property type="entry name" value="PI4KB-PIK1_PIK"/>
    <property type="match status" value="1"/>
</dbReference>
<dbReference type="AlphaFoldDB" id="A9VCL2"/>
<evidence type="ECO:0000256" key="3">
    <source>
        <dbReference type="ARBA" id="ARBA00022679"/>
    </source>
</evidence>
<dbReference type="Gene3D" id="3.30.1010.10">
    <property type="entry name" value="Phosphatidylinositol 3-kinase Catalytic Subunit, Chain A, domain 4"/>
    <property type="match status" value="1"/>
</dbReference>
<dbReference type="RefSeq" id="XP_001750489.1">
    <property type="nucleotide sequence ID" value="XM_001750437.1"/>
</dbReference>
<proteinExistence type="predicted"/>
<feature type="compositionally biased region" description="Pro residues" evidence="5">
    <location>
        <begin position="222"/>
        <end position="235"/>
    </location>
</feature>